<keyword evidence="3" id="KW-1185">Reference proteome</keyword>
<dbReference type="Proteomes" id="UP000240978">
    <property type="component" value="Unassembled WGS sequence"/>
</dbReference>
<reference evidence="2 3" key="1">
    <citation type="submission" date="2018-03" db="EMBL/GenBank/DDBJ databases">
        <title>Genomic Encyclopedia of Archaeal and Bacterial Type Strains, Phase II (KMG-II): from individual species to whole genera.</title>
        <authorList>
            <person name="Goeker M."/>
        </authorList>
    </citation>
    <scope>NUCLEOTIDE SEQUENCE [LARGE SCALE GENOMIC DNA]</scope>
    <source>
        <strain evidence="2 3">DSM 18107</strain>
    </source>
</reference>
<sequence length="65" mass="7662">MGFQPRYEKMDFSPVHKKSPYQLMGKGPEHSHVNRCGFQNGKNIDNRNKIKYLIISTKKGYLYQN</sequence>
<proteinExistence type="predicted"/>
<evidence type="ECO:0000313" key="2">
    <source>
        <dbReference type="EMBL" id="PSL27029.1"/>
    </source>
</evidence>
<protein>
    <submittedName>
        <fullName evidence="2">Uncharacterized protein</fullName>
    </submittedName>
</protein>
<name>A0A2P8FZ89_9BACT</name>
<evidence type="ECO:0000313" key="3">
    <source>
        <dbReference type="Proteomes" id="UP000240978"/>
    </source>
</evidence>
<gene>
    <name evidence="2" type="ORF">CLV42_110183</name>
</gene>
<comment type="caution">
    <text evidence="2">The sequence shown here is derived from an EMBL/GenBank/DDBJ whole genome shotgun (WGS) entry which is preliminary data.</text>
</comment>
<accession>A0A2P8FZ89</accession>
<organism evidence="2 3">
    <name type="scientific">Chitinophaga ginsengisoli</name>
    <dbReference type="NCBI Taxonomy" id="363837"/>
    <lineage>
        <taxon>Bacteria</taxon>
        <taxon>Pseudomonadati</taxon>
        <taxon>Bacteroidota</taxon>
        <taxon>Chitinophagia</taxon>
        <taxon>Chitinophagales</taxon>
        <taxon>Chitinophagaceae</taxon>
        <taxon>Chitinophaga</taxon>
    </lineage>
</organism>
<evidence type="ECO:0000256" key="1">
    <source>
        <dbReference type="SAM" id="MobiDB-lite"/>
    </source>
</evidence>
<dbReference type="EMBL" id="PYGK01000010">
    <property type="protein sequence ID" value="PSL27029.1"/>
    <property type="molecule type" value="Genomic_DNA"/>
</dbReference>
<dbReference type="AlphaFoldDB" id="A0A2P8FZ89"/>
<feature type="region of interest" description="Disordered" evidence="1">
    <location>
        <begin position="17"/>
        <end position="40"/>
    </location>
</feature>